<evidence type="ECO:0000256" key="1">
    <source>
        <dbReference type="SAM" id="Phobius"/>
    </source>
</evidence>
<gene>
    <name evidence="2" type="ORF">E0Y62_03625</name>
</gene>
<organism evidence="2 3">
    <name type="scientific">Cytobacillus praedii</name>
    <dbReference type="NCBI Taxonomy" id="1742358"/>
    <lineage>
        <taxon>Bacteria</taxon>
        <taxon>Bacillati</taxon>
        <taxon>Bacillota</taxon>
        <taxon>Bacilli</taxon>
        <taxon>Bacillales</taxon>
        <taxon>Bacillaceae</taxon>
        <taxon>Cytobacillus</taxon>
    </lineage>
</organism>
<feature type="transmembrane region" description="Helical" evidence="1">
    <location>
        <begin position="101"/>
        <end position="120"/>
    </location>
</feature>
<feature type="transmembrane region" description="Helical" evidence="1">
    <location>
        <begin position="228"/>
        <end position="245"/>
    </location>
</feature>
<feature type="transmembrane region" description="Helical" evidence="1">
    <location>
        <begin position="12"/>
        <end position="40"/>
    </location>
</feature>
<accession>A0A4R1B409</accession>
<keyword evidence="1" id="KW-1133">Transmembrane helix</keyword>
<dbReference type="Proteomes" id="UP000293846">
    <property type="component" value="Unassembled WGS sequence"/>
</dbReference>
<keyword evidence="3" id="KW-1185">Reference proteome</keyword>
<feature type="transmembrane region" description="Helical" evidence="1">
    <location>
        <begin position="280"/>
        <end position="298"/>
    </location>
</feature>
<feature type="transmembrane region" description="Helical" evidence="1">
    <location>
        <begin position="76"/>
        <end position="94"/>
    </location>
</feature>
<feature type="transmembrane region" description="Helical" evidence="1">
    <location>
        <begin position="398"/>
        <end position="418"/>
    </location>
</feature>
<dbReference type="AlphaFoldDB" id="A0A4R1B409"/>
<feature type="transmembrane region" description="Helical" evidence="1">
    <location>
        <begin position="203"/>
        <end position="221"/>
    </location>
</feature>
<keyword evidence="1" id="KW-0472">Membrane</keyword>
<dbReference type="EMBL" id="SJTH01000003">
    <property type="protein sequence ID" value="TCJ05772.1"/>
    <property type="molecule type" value="Genomic_DNA"/>
</dbReference>
<comment type="caution">
    <text evidence="2">The sequence shown here is derived from an EMBL/GenBank/DDBJ whole genome shotgun (WGS) entry which is preliminary data.</text>
</comment>
<evidence type="ECO:0000313" key="2">
    <source>
        <dbReference type="EMBL" id="TCJ05772.1"/>
    </source>
</evidence>
<feature type="transmembrane region" description="Helical" evidence="1">
    <location>
        <begin position="362"/>
        <end position="378"/>
    </location>
</feature>
<proteinExistence type="predicted"/>
<evidence type="ECO:0000313" key="3">
    <source>
        <dbReference type="Proteomes" id="UP000293846"/>
    </source>
</evidence>
<dbReference type="STRING" id="1742358.GCA_001439605_03355"/>
<dbReference type="OrthoDB" id="2803905at2"/>
<feature type="transmembrane region" description="Helical" evidence="1">
    <location>
        <begin position="155"/>
        <end position="183"/>
    </location>
</feature>
<reference evidence="2 3" key="1">
    <citation type="submission" date="2019-03" db="EMBL/GenBank/DDBJ databases">
        <authorList>
            <person name="Jensen L."/>
            <person name="Storgaard J."/>
            <person name="Sulaj E."/>
            <person name="Schramm A."/>
            <person name="Marshall I.P.G."/>
        </authorList>
    </citation>
    <scope>NUCLEOTIDE SEQUENCE [LARGE SCALE GENOMIC DNA]</scope>
    <source>
        <strain evidence="2 3">2017H2G3</strain>
    </source>
</reference>
<dbReference type="RefSeq" id="WP_131236079.1">
    <property type="nucleotide sequence ID" value="NZ_SJTH01000003.1"/>
</dbReference>
<protein>
    <recommendedName>
        <fullName evidence="4">O-antigen ligase domain-containing protein</fullName>
    </recommendedName>
</protein>
<name>A0A4R1B409_9BACI</name>
<sequence length="448" mass="51868">MYRIKQGEIRLLFLSIACVFILSVGHAISSITLILMAIALFMGMTLFMDKRYFLPIMLFFLPWSPVLKFSPGTHSFYSMIVPCLFMLLILEYFIKNKKYKFKFIFIPLFLSAYTLTIKLVNGIIPGNSYFFFILLIIFIPMYLHKYKDEINFETCVLFITAGVLSACFASKILMTFPHMFAYINVYTWKRMGLTRLSGFYGDANFYSVHILVAIACLLITLKNTKKTISIMVQLLSVITLIYFGMLSVSKMFILCLVFMGGIWFFCFLIDRQSLKYKLKFVLFSIVLLIAFFSSSLFSEQLNQYMIRFSMVSDAQSLTTGRSELVNMYVEYFMGNVNTLFFGMGLSPVYVNGYSSHNTIIQMIYQLGILGSILMFGWWRMVYRGVSNKIKLSFVNSTYLFMIGLAYFLPWLSLEMLYFDEFFYITILVFVSKNYLSSSQAVKEIEGGA</sequence>
<keyword evidence="1" id="KW-0812">Transmembrane</keyword>
<feature type="transmembrane region" description="Helical" evidence="1">
    <location>
        <begin position="331"/>
        <end position="350"/>
    </location>
</feature>
<feature type="transmembrane region" description="Helical" evidence="1">
    <location>
        <begin position="126"/>
        <end position="143"/>
    </location>
</feature>
<evidence type="ECO:0008006" key="4">
    <source>
        <dbReference type="Google" id="ProtNLM"/>
    </source>
</evidence>